<keyword evidence="2" id="KW-1185">Reference proteome</keyword>
<dbReference type="RefSeq" id="WP_209885933.1">
    <property type="nucleotide sequence ID" value="NZ_JAGGMR010000001.1"/>
</dbReference>
<organism evidence="1 2">
    <name type="scientific">Nocardia goodfellowii</name>
    <dbReference type="NCBI Taxonomy" id="882446"/>
    <lineage>
        <taxon>Bacteria</taxon>
        <taxon>Bacillati</taxon>
        <taxon>Actinomycetota</taxon>
        <taxon>Actinomycetes</taxon>
        <taxon>Mycobacteriales</taxon>
        <taxon>Nocardiaceae</taxon>
        <taxon>Nocardia</taxon>
    </lineage>
</organism>
<comment type="caution">
    <text evidence="1">The sequence shown here is derived from an EMBL/GenBank/DDBJ whole genome shotgun (WGS) entry which is preliminary data.</text>
</comment>
<dbReference type="Proteomes" id="UP001519325">
    <property type="component" value="Unassembled WGS sequence"/>
</dbReference>
<dbReference type="EMBL" id="JAGGMR010000001">
    <property type="protein sequence ID" value="MBP2188548.1"/>
    <property type="molecule type" value="Genomic_DNA"/>
</dbReference>
<gene>
    <name evidence="1" type="ORF">BJ987_001449</name>
</gene>
<proteinExistence type="predicted"/>
<name>A0ABS4QAE7_9NOCA</name>
<evidence type="ECO:0000313" key="1">
    <source>
        <dbReference type="EMBL" id="MBP2188548.1"/>
    </source>
</evidence>
<protein>
    <submittedName>
        <fullName evidence="1">Uncharacterized protein</fullName>
    </submittedName>
</protein>
<accession>A0ABS4QAE7</accession>
<reference evidence="1 2" key="1">
    <citation type="submission" date="2021-03" db="EMBL/GenBank/DDBJ databases">
        <title>Sequencing the genomes of 1000 actinobacteria strains.</title>
        <authorList>
            <person name="Klenk H.-P."/>
        </authorList>
    </citation>
    <scope>NUCLEOTIDE SEQUENCE [LARGE SCALE GENOMIC DNA]</scope>
    <source>
        <strain evidence="1 2">DSM 45516</strain>
    </source>
</reference>
<evidence type="ECO:0000313" key="2">
    <source>
        <dbReference type="Proteomes" id="UP001519325"/>
    </source>
</evidence>
<sequence length="193" mass="18208">MPASGASWDCPASAVRWDAPVSGVGWNLPGSGAISGLPASAAGGNLPPSGAGFGSVAAEPDCDVTASSRRMAVVAASAAPAAGLVPAPSAGAWALPEDALRAGFSASAGSSVFHSLFLGASVRRAISTVRACELTASGRSSFGSAAAIGTVGAAVECLTVGASAAGSTAASVRASCGPADSGAGFFSSFGSDT</sequence>